<evidence type="ECO:0000313" key="2">
    <source>
        <dbReference type="Proteomes" id="UP000030649"/>
    </source>
</evidence>
<evidence type="ECO:0008006" key="3">
    <source>
        <dbReference type="Google" id="ProtNLM"/>
    </source>
</evidence>
<dbReference type="AlphaFoldDB" id="U1N4U0"/>
<dbReference type="EMBL" id="KE356560">
    <property type="protein sequence ID" value="ERG91615.1"/>
    <property type="molecule type" value="Genomic_DNA"/>
</dbReference>
<sequence length="258" mass="28962">MTAELSCSPEESVLNQHIADADVPEYALVVENADRPSVIEQMIEDIFTRQPVEVDTTALSGGEQSRLVLLINDRIAASSPLQEIESSLLLVNSDRYITGAAQLEEIEYPDVITALTDTPFHLHGYPESNNEKLILVLISRYIERLSYEYGGVHRASFQRLSRLLDENGTENVYRRLGDADVDTHVYGVPDQIPPRGYGVKIHGGYTCDYRNSWFVVHQSETAAAALMAIEIAPNKWKAEWTFNPNKVTTINDIIRTKL</sequence>
<reference evidence="1 2" key="1">
    <citation type="journal article" date="2013" name="PLoS ONE">
        <title>Assembly-driven community genomics of a hypersaline microbial ecosystem.</title>
        <authorList>
            <person name="Podell S."/>
            <person name="Ugalde J.A."/>
            <person name="Narasingarao P."/>
            <person name="Banfield J.F."/>
            <person name="Heidelberg K.B."/>
            <person name="Allen E.E."/>
        </authorList>
    </citation>
    <scope>NUCLEOTIDE SEQUENCE [LARGE SCALE GENOMIC DNA]</scope>
    <source>
        <strain evidence="2">J07HQW1</strain>
    </source>
</reference>
<protein>
    <recommendedName>
        <fullName evidence="3">Histidine kinase</fullName>
    </recommendedName>
</protein>
<evidence type="ECO:0000313" key="1">
    <source>
        <dbReference type="EMBL" id="ERG91615.1"/>
    </source>
</evidence>
<proteinExistence type="predicted"/>
<dbReference type="HOGENOM" id="CLU_069298_1_0_2"/>
<organism evidence="1 2">
    <name type="scientific">Haloquadratum walsbyi J07HQW1</name>
    <dbReference type="NCBI Taxonomy" id="1238424"/>
    <lineage>
        <taxon>Archaea</taxon>
        <taxon>Methanobacteriati</taxon>
        <taxon>Methanobacteriota</taxon>
        <taxon>Stenosarchaea group</taxon>
        <taxon>Halobacteria</taxon>
        <taxon>Halobacteriales</taxon>
        <taxon>Haloferacaceae</taxon>
        <taxon>Haloquadratum</taxon>
    </lineage>
</organism>
<dbReference type="Proteomes" id="UP000030649">
    <property type="component" value="Unassembled WGS sequence"/>
</dbReference>
<gene>
    <name evidence="1" type="ORF">J07HQW1_01649</name>
</gene>
<accession>U1N4U0</accession>
<name>U1N4U0_9EURY</name>
<dbReference type="STRING" id="1238424.J07HQW1_01649"/>